<organism evidence="1 2">
    <name type="scientific">Hyalomma asiaticum</name>
    <name type="common">Tick</name>
    <dbReference type="NCBI Taxonomy" id="266040"/>
    <lineage>
        <taxon>Eukaryota</taxon>
        <taxon>Metazoa</taxon>
        <taxon>Ecdysozoa</taxon>
        <taxon>Arthropoda</taxon>
        <taxon>Chelicerata</taxon>
        <taxon>Arachnida</taxon>
        <taxon>Acari</taxon>
        <taxon>Parasitiformes</taxon>
        <taxon>Ixodida</taxon>
        <taxon>Ixodoidea</taxon>
        <taxon>Ixodidae</taxon>
        <taxon>Hyalomminae</taxon>
        <taxon>Hyalomma</taxon>
    </lineage>
</organism>
<comment type="caution">
    <text evidence="1">The sequence shown here is derived from an EMBL/GenBank/DDBJ whole genome shotgun (WGS) entry which is preliminary data.</text>
</comment>
<evidence type="ECO:0000313" key="2">
    <source>
        <dbReference type="Proteomes" id="UP000821845"/>
    </source>
</evidence>
<name>A0ACB7T0R7_HYAAI</name>
<sequence length="83" mass="9227">MSKAKKTADGAASSEEGLVDPLETLRAECREKDKCVALSQKLDECNGRVSSRSQTLETCAEELFEFLHCVDHCASKKVFKFLK</sequence>
<dbReference type="EMBL" id="CM023482">
    <property type="protein sequence ID" value="KAH6939589.1"/>
    <property type="molecule type" value="Genomic_DNA"/>
</dbReference>
<protein>
    <submittedName>
        <fullName evidence="1">Uncharacterized protein</fullName>
    </submittedName>
</protein>
<proteinExistence type="predicted"/>
<gene>
    <name evidence="1" type="ORF">HPB50_019865</name>
</gene>
<dbReference type="Proteomes" id="UP000821845">
    <property type="component" value="Chromosome 2"/>
</dbReference>
<keyword evidence="2" id="KW-1185">Reference proteome</keyword>
<evidence type="ECO:0000313" key="1">
    <source>
        <dbReference type="EMBL" id="KAH6939589.1"/>
    </source>
</evidence>
<accession>A0ACB7T0R7</accession>
<reference evidence="1" key="1">
    <citation type="submission" date="2020-05" db="EMBL/GenBank/DDBJ databases">
        <title>Large-scale comparative analyses of tick genomes elucidate their genetic diversity and vector capacities.</title>
        <authorList>
            <person name="Jia N."/>
            <person name="Wang J."/>
            <person name="Shi W."/>
            <person name="Du L."/>
            <person name="Sun Y."/>
            <person name="Zhan W."/>
            <person name="Jiang J."/>
            <person name="Wang Q."/>
            <person name="Zhang B."/>
            <person name="Ji P."/>
            <person name="Sakyi L.B."/>
            <person name="Cui X."/>
            <person name="Yuan T."/>
            <person name="Jiang B."/>
            <person name="Yang W."/>
            <person name="Lam T.T.-Y."/>
            <person name="Chang Q."/>
            <person name="Ding S."/>
            <person name="Wang X."/>
            <person name="Zhu J."/>
            <person name="Ruan X."/>
            <person name="Zhao L."/>
            <person name="Wei J."/>
            <person name="Que T."/>
            <person name="Du C."/>
            <person name="Cheng J."/>
            <person name="Dai P."/>
            <person name="Han X."/>
            <person name="Huang E."/>
            <person name="Gao Y."/>
            <person name="Liu J."/>
            <person name="Shao H."/>
            <person name="Ye R."/>
            <person name="Li L."/>
            <person name="Wei W."/>
            <person name="Wang X."/>
            <person name="Wang C."/>
            <person name="Yang T."/>
            <person name="Huo Q."/>
            <person name="Li W."/>
            <person name="Guo W."/>
            <person name="Chen H."/>
            <person name="Zhou L."/>
            <person name="Ni X."/>
            <person name="Tian J."/>
            <person name="Zhou Y."/>
            <person name="Sheng Y."/>
            <person name="Liu T."/>
            <person name="Pan Y."/>
            <person name="Xia L."/>
            <person name="Li J."/>
            <person name="Zhao F."/>
            <person name="Cao W."/>
        </authorList>
    </citation>
    <scope>NUCLEOTIDE SEQUENCE</scope>
    <source>
        <strain evidence="1">Hyas-2018</strain>
    </source>
</reference>